<evidence type="ECO:0008006" key="8">
    <source>
        <dbReference type="Google" id="ProtNLM"/>
    </source>
</evidence>
<protein>
    <recommendedName>
        <fullName evidence="8">Fumarate reductase subunit C</fullName>
    </recommendedName>
</protein>
<reference evidence="6 7" key="1">
    <citation type="journal article" date="2016" name="Nat. Commun.">
        <title>Thousands of microbial genomes shed light on interconnected biogeochemical processes in an aquifer system.</title>
        <authorList>
            <person name="Anantharaman K."/>
            <person name="Brown C.T."/>
            <person name="Hug L.A."/>
            <person name="Sharon I."/>
            <person name="Castelle C.J."/>
            <person name="Probst A.J."/>
            <person name="Thomas B.C."/>
            <person name="Singh A."/>
            <person name="Wilkins M.J."/>
            <person name="Karaoz U."/>
            <person name="Brodie E.L."/>
            <person name="Williams K.H."/>
            <person name="Hubbard S.S."/>
            <person name="Banfield J.F."/>
        </authorList>
    </citation>
    <scope>NUCLEOTIDE SEQUENCE [LARGE SCALE GENOMIC DNA]</scope>
</reference>
<dbReference type="Gene3D" id="1.20.1300.10">
    <property type="entry name" value="Fumarate reductase/succinate dehydrogenase, transmembrane subunit"/>
    <property type="match status" value="1"/>
</dbReference>
<gene>
    <name evidence="6" type="ORF">A2W05_01490</name>
</gene>
<accession>A0A1F7RWU6</accession>
<evidence type="ECO:0000313" key="6">
    <source>
        <dbReference type="EMBL" id="OGL45327.1"/>
    </source>
</evidence>
<keyword evidence="1" id="KW-1003">Cell membrane</keyword>
<comment type="caution">
    <text evidence="6">The sequence shown here is derived from an EMBL/GenBank/DDBJ whole genome shotgun (WGS) entry which is preliminary data.</text>
</comment>
<evidence type="ECO:0000256" key="2">
    <source>
        <dbReference type="ARBA" id="ARBA00022692"/>
    </source>
</evidence>
<dbReference type="SUPFAM" id="SSF81343">
    <property type="entry name" value="Fumarate reductase respiratory complex transmembrane subunits"/>
    <property type="match status" value="1"/>
</dbReference>
<feature type="transmembrane region" description="Helical" evidence="5">
    <location>
        <begin position="74"/>
        <end position="95"/>
    </location>
</feature>
<keyword evidence="3 5" id="KW-1133">Transmembrane helix</keyword>
<sequence>MKAHTSPISEVTKTYRRPIPCSWWLKKGSYFIFMMRELSSVFVALYSIFLIIQFCAISEGPDKYNAWLSIFQSWWMILIHIIIGAFVLLHMITWFRISGRIFGAKPLTPGMVTAVNYMVWVVVSIVIICFVTLF</sequence>
<dbReference type="InterPro" id="IPR003510">
    <property type="entry name" value="Fumarate_red_C"/>
</dbReference>
<organism evidence="6 7">
    <name type="scientific">Candidatus Schekmanbacteria bacterium RBG_16_38_10</name>
    <dbReference type="NCBI Taxonomy" id="1817879"/>
    <lineage>
        <taxon>Bacteria</taxon>
        <taxon>Candidatus Schekmaniibacteriota</taxon>
    </lineage>
</organism>
<proteinExistence type="predicted"/>
<feature type="transmembrane region" description="Helical" evidence="5">
    <location>
        <begin position="107"/>
        <end position="133"/>
    </location>
</feature>
<dbReference type="EMBL" id="MGDE01000142">
    <property type="protein sequence ID" value="OGL45327.1"/>
    <property type="molecule type" value="Genomic_DNA"/>
</dbReference>
<keyword evidence="4 5" id="KW-0472">Membrane</keyword>
<dbReference type="InterPro" id="IPR034804">
    <property type="entry name" value="SQR/QFR_C/D"/>
</dbReference>
<feature type="transmembrane region" description="Helical" evidence="5">
    <location>
        <begin position="33"/>
        <end position="54"/>
    </location>
</feature>
<evidence type="ECO:0000256" key="4">
    <source>
        <dbReference type="ARBA" id="ARBA00023136"/>
    </source>
</evidence>
<name>A0A1F7RWU6_9BACT</name>
<dbReference type="Pfam" id="PF02300">
    <property type="entry name" value="Fumarate_red_C"/>
    <property type="match status" value="1"/>
</dbReference>
<evidence type="ECO:0000313" key="7">
    <source>
        <dbReference type="Proteomes" id="UP000178797"/>
    </source>
</evidence>
<keyword evidence="2 5" id="KW-0812">Transmembrane</keyword>
<dbReference type="GO" id="GO:0016020">
    <property type="term" value="C:membrane"/>
    <property type="evidence" value="ECO:0007669"/>
    <property type="project" value="InterPro"/>
</dbReference>
<dbReference type="Proteomes" id="UP000178797">
    <property type="component" value="Unassembled WGS sequence"/>
</dbReference>
<evidence type="ECO:0000256" key="1">
    <source>
        <dbReference type="ARBA" id="ARBA00022475"/>
    </source>
</evidence>
<evidence type="ECO:0000256" key="3">
    <source>
        <dbReference type="ARBA" id="ARBA00022989"/>
    </source>
</evidence>
<dbReference type="AlphaFoldDB" id="A0A1F7RWU6"/>
<evidence type="ECO:0000256" key="5">
    <source>
        <dbReference type="SAM" id="Phobius"/>
    </source>
</evidence>